<dbReference type="RefSeq" id="WP_229224794.1">
    <property type="nucleotide sequence ID" value="NZ_JAHTGR010000006.1"/>
</dbReference>
<accession>A0ABT1GDQ9</accession>
<dbReference type="EMBL" id="JALJZU010000001">
    <property type="protein sequence ID" value="MCP2007098.1"/>
    <property type="molecule type" value="Genomic_DNA"/>
</dbReference>
<name>A0ABT1GDQ9_9BURK</name>
<protein>
    <recommendedName>
        <fullName evidence="3">P22 coat-protein 5 family protein</fullName>
    </recommendedName>
</protein>
<comment type="caution">
    <text evidence="1">The sequence shown here is derived from an EMBL/GenBank/DDBJ whole genome shotgun (WGS) entry which is preliminary data.</text>
</comment>
<proteinExistence type="predicted"/>
<evidence type="ECO:0000313" key="2">
    <source>
        <dbReference type="Proteomes" id="UP001162889"/>
    </source>
</evidence>
<reference evidence="1" key="1">
    <citation type="submission" date="2022-03" db="EMBL/GenBank/DDBJ databases">
        <title>Genome Encyclopedia of Bacteria and Archaea VI: Functional Genomics of Type Strains.</title>
        <authorList>
            <person name="Whitman W."/>
        </authorList>
    </citation>
    <scope>NUCLEOTIDE SEQUENCE</scope>
    <source>
        <strain evidence="1">HSC-15S17</strain>
    </source>
</reference>
<dbReference type="Proteomes" id="UP001162889">
    <property type="component" value="Unassembled WGS sequence"/>
</dbReference>
<gene>
    <name evidence="1" type="ORF">L1274_000786</name>
</gene>
<sequence length="451" mass="46649">MKMILFAVAAIIALALVPVVQLFADVTGVGHGAALTTSLHGKAFAEIARAHFQNYMANTGMQMGILTLNGLIPTIYEAMDTVSRELVGFIPAVSRDSTAAQAAVGQVVMSPVVGALPAEDLVAAAYADVAPSRTIGNVQMTISKARSVPFGITGEETRGLQSSGTLGTINRDSIVQAFRTLTNEVETDLAALHIYASRAYGTFNVTPFGTAADLSDFAQSRKILDDNGVPQSDLHMVMGSSAVANIRGKQSGLFKVNEAGSDDLLRRGALGSVEGFDLHNSGQVKKAVTAGTGASATTNAAGYAVGATTITLASAGTGAAIAGDIMTVAGDTEKYVIVTGDTDVSNGGTIVIAEPGLQKAIPASATALTLIAATTRNMFFHRSAIQLATRAPAMPEGGDSADDVVLITDPYSGITYEFCLYRGKRSVRWEVNLAWGVKAVAPRHIGLLIGA</sequence>
<keyword evidence="2" id="KW-1185">Reference proteome</keyword>
<organism evidence="1 2">
    <name type="scientific">Duganella violaceipulchra</name>
    <dbReference type="NCBI Taxonomy" id="2849652"/>
    <lineage>
        <taxon>Bacteria</taxon>
        <taxon>Pseudomonadati</taxon>
        <taxon>Pseudomonadota</taxon>
        <taxon>Betaproteobacteria</taxon>
        <taxon>Burkholderiales</taxon>
        <taxon>Oxalobacteraceae</taxon>
        <taxon>Telluria group</taxon>
        <taxon>Duganella</taxon>
    </lineage>
</organism>
<evidence type="ECO:0008006" key="3">
    <source>
        <dbReference type="Google" id="ProtNLM"/>
    </source>
</evidence>
<evidence type="ECO:0000313" key="1">
    <source>
        <dbReference type="EMBL" id="MCP2007098.1"/>
    </source>
</evidence>